<dbReference type="SMART" id="SM00382">
    <property type="entry name" value="AAA"/>
    <property type="match status" value="1"/>
</dbReference>
<dbReference type="InterPro" id="IPR008995">
    <property type="entry name" value="Mo/tungstate-bd_C_term_dom"/>
</dbReference>
<dbReference type="InterPro" id="IPR004606">
    <property type="entry name" value="Mop_domain"/>
</dbReference>
<dbReference type="SUPFAM" id="SSF50331">
    <property type="entry name" value="MOP-like"/>
    <property type="match status" value="1"/>
</dbReference>
<dbReference type="GO" id="GO:0005524">
    <property type="term" value="F:ATP binding"/>
    <property type="evidence" value="ECO:0007669"/>
    <property type="project" value="UniProtKB-KW"/>
</dbReference>
<dbReference type="GO" id="GO:0016020">
    <property type="term" value="C:membrane"/>
    <property type="evidence" value="ECO:0007669"/>
    <property type="project" value="InterPro"/>
</dbReference>
<keyword evidence="6 12" id="KW-0067">ATP-binding</keyword>
<dbReference type="Pfam" id="PF00005">
    <property type="entry name" value="ABC_tran"/>
    <property type="match status" value="1"/>
</dbReference>
<evidence type="ECO:0000256" key="8">
    <source>
        <dbReference type="ARBA" id="ARBA00023136"/>
    </source>
</evidence>
<evidence type="ECO:0000259" key="11">
    <source>
        <dbReference type="PROSITE" id="PS51866"/>
    </source>
</evidence>
<dbReference type="InterPro" id="IPR005116">
    <property type="entry name" value="Transp-assoc_OB_typ1"/>
</dbReference>
<keyword evidence="5" id="KW-0547">Nucleotide-binding</keyword>
<dbReference type="InterPro" id="IPR050334">
    <property type="entry name" value="Molybdenum_import_ModC"/>
</dbReference>
<keyword evidence="2" id="KW-1003">Cell membrane</keyword>
<gene>
    <name evidence="12" type="ORF">C8D92_10568</name>
</gene>
<keyword evidence="4" id="KW-0997">Cell inner membrane</keyword>
<evidence type="ECO:0000256" key="7">
    <source>
        <dbReference type="ARBA" id="ARBA00022967"/>
    </source>
</evidence>
<evidence type="ECO:0000259" key="10">
    <source>
        <dbReference type="PROSITE" id="PS50893"/>
    </source>
</evidence>
<evidence type="ECO:0000256" key="5">
    <source>
        <dbReference type="ARBA" id="ARBA00022741"/>
    </source>
</evidence>
<dbReference type="Gene3D" id="3.40.50.300">
    <property type="entry name" value="P-loop containing nucleotide triphosphate hydrolases"/>
    <property type="match status" value="1"/>
</dbReference>
<sequence length="359" mass="39364">MTDNGHPLTVDVRHRLGQFELNASLTLPATGVTALFGPSGSGKTSLLRLIAGLDRPDHGSIRIGPDVLVDDRCWIPPHRRHLGVVFQEARLFPHYRVRGNLTYGMPRHMEQRLQPLSELLGLTGLLDRLPATLSGGEARRVAIGRALLSDPRLLLLDEPLTGLDGNRRTDLLVYLRRVASELSIPILHISHDPDELATVADHLVLLEDGRVRAQGPLDDLLMRFDLTSALGGFNALSVLRGRVHGHDEAYGLSRVTLADGQALTVPRVSAAVGADIRLKVPVRDVALARRRHMELSYRNQLTAIIEDIAALPGQEAVVEVRLRIGDQPLRARLTRKSSDELALARGQTVVALIRTVAFP</sequence>
<dbReference type="PROSITE" id="PS00211">
    <property type="entry name" value="ABC_TRANSPORTER_1"/>
    <property type="match status" value="1"/>
</dbReference>
<feature type="domain" description="Mop" evidence="11">
    <location>
        <begin position="294"/>
        <end position="359"/>
    </location>
</feature>
<dbReference type="PROSITE" id="PS51866">
    <property type="entry name" value="MOP"/>
    <property type="match status" value="1"/>
</dbReference>
<dbReference type="InterPro" id="IPR011868">
    <property type="entry name" value="ModC_ABC_ATP-bd"/>
</dbReference>
<keyword evidence="8" id="KW-0472">Membrane</keyword>
<evidence type="ECO:0000256" key="4">
    <source>
        <dbReference type="ARBA" id="ARBA00022519"/>
    </source>
</evidence>
<evidence type="ECO:0000313" key="13">
    <source>
        <dbReference type="Proteomes" id="UP000245887"/>
    </source>
</evidence>
<dbReference type="Gene3D" id="2.40.50.100">
    <property type="match status" value="1"/>
</dbReference>
<name>A0A2U1CWC9_9GAMM</name>
<dbReference type="InterPro" id="IPR003593">
    <property type="entry name" value="AAA+_ATPase"/>
</dbReference>
<dbReference type="InterPro" id="IPR027417">
    <property type="entry name" value="P-loop_NTPase"/>
</dbReference>
<keyword evidence="3 9" id="KW-0500">Molybdenum</keyword>
<feature type="domain" description="ABC transporter" evidence="10">
    <location>
        <begin position="5"/>
        <end position="233"/>
    </location>
</feature>
<dbReference type="EMBL" id="QEKQ01000005">
    <property type="protein sequence ID" value="PVY76315.1"/>
    <property type="molecule type" value="Genomic_DNA"/>
</dbReference>
<evidence type="ECO:0000256" key="9">
    <source>
        <dbReference type="PROSITE-ProRule" id="PRU01213"/>
    </source>
</evidence>
<dbReference type="GO" id="GO:0015098">
    <property type="term" value="F:molybdate ion transmembrane transporter activity"/>
    <property type="evidence" value="ECO:0007669"/>
    <property type="project" value="InterPro"/>
</dbReference>
<dbReference type="SUPFAM" id="SSF52540">
    <property type="entry name" value="P-loop containing nucleoside triphosphate hydrolases"/>
    <property type="match status" value="1"/>
</dbReference>
<dbReference type="NCBIfam" id="TIGR02142">
    <property type="entry name" value="modC_ABC"/>
    <property type="match status" value="1"/>
</dbReference>
<dbReference type="InterPro" id="IPR003439">
    <property type="entry name" value="ABC_transporter-like_ATP-bd"/>
</dbReference>
<evidence type="ECO:0000313" key="12">
    <source>
        <dbReference type="EMBL" id="PVY76315.1"/>
    </source>
</evidence>
<dbReference type="RefSeq" id="WP_116919101.1">
    <property type="nucleotide sequence ID" value="NZ_QEKQ01000005.1"/>
</dbReference>
<dbReference type="AlphaFoldDB" id="A0A2U1CWC9"/>
<evidence type="ECO:0000256" key="3">
    <source>
        <dbReference type="ARBA" id="ARBA00022505"/>
    </source>
</evidence>
<organism evidence="12 13">
    <name type="scientific">Tamilnaduibacter salinus</name>
    <dbReference type="NCBI Taxonomy" id="1484056"/>
    <lineage>
        <taxon>Bacteria</taxon>
        <taxon>Pseudomonadati</taxon>
        <taxon>Pseudomonadota</taxon>
        <taxon>Gammaproteobacteria</taxon>
        <taxon>Pseudomonadales</taxon>
        <taxon>Marinobacteraceae</taxon>
        <taxon>Tamilnaduibacter</taxon>
    </lineage>
</organism>
<dbReference type="Pfam" id="PF03459">
    <property type="entry name" value="TOBE"/>
    <property type="match status" value="1"/>
</dbReference>
<proteinExistence type="predicted"/>
<protein>
    <submittedName>
        <fullName evidence="12">Molybdate transport system ATP-binding protein</fullName>
    </submittedName>
</protein>
<reference evidence="12 13" key="1">
    <citation type="submission" date="2018-04" db="EMBL/GenBank/DDBJ databases">
        <title>Genomic Encyclopedia of Type Strains, Phase IV (KMG-IV): sequencing the most valuable type-strain genomes for metagenomic binning, comparative biology and taxonomic classification.</title>
        <authorList>
            <person name="Goeker M."/>
        </authorList>
    </citation>
    <scope>NUCLEOTIDE SEQUENCE [LARGE SCALE GENOMIC DNA]</scope>
    <source>
        <strain evidence="12 13">DSM 28688</strain>
    </source>
</reference>
<dbReference type="PANTHER" id="PTHR43514">
    <property type="entry name" value="ABC TRANSPORTER I FAMILY MEMBER 10"/>
    <property type="match status" value="1"/>
</dbReference>
<dbReference type="PANTHER" id="PTHR43514:SF4">
    <property type="entry name" value="ABC TRANSPORTER I FAMILY MEMBER 10"/>
    <property type="match status" value="1"/>
</dbReference>
<dbReference type="OrthoDB" id="9802264at2"/>
<evidence type="ECO:0000256" key="6">
    <source>
        <dbReference type="ARBA" id="ARBA00022840"/>
    </source>
</evidence>
<keyword evidence="1" id="KW-0813">Transport</keyword>
<dbReference type="InterPro" id="IPR017871">
    <property type="entry name" value="ABC_transporter-like_CS"/>
</dbReference>
<accession>A0A2U1CWC9</accession>
<dbReference type="GO" id="GO:0140359">
    <property type="term" value="F:ABC-type transporter activity"/>
    <property type="evidence" value="ECO:0007669"/>
    <property type="project" value="InterPro"/>
</dbReference>
<dbReference type="PROSITE" id="PS50893">
    <property type="entry name" value="ABC_TRANSPORTER_2"/>
    <property type="match status" value="1"/>
</dbReference>
<dbReference type="GO" id="GO:0016887">
    <property type="term" value="F:ATP hydrolysis activity"/>
    <property type="evidence" value="ECO:0007669"/>
    <property type="project" value="InterPro"/>
</dbReference>
<keyword evidence="7" id="KW-1278">Translocase</keyword>
<comment type="caution">
    <text evidence="12">The sequence shown here is derived from an EMBL/GenBank/DDBJ whole genome shotgun (WGS) entry which is preliminary data.</text>
</comment>
<evidence type="ECO:0000256" key="1">
    <source>
        <dbReference type="ARBA" id="ARBA00022448"/>
    </source>
</evidence>
<dbReference type="Proteomes" id="UP000245887">
    <property type="component" value="Unassembled WGS sequence"/>
</dbReference>
<evidence type="ECO:0000256" key="2">
    <source>
        <dbReference type="ARBA" id="ARBA00022475"/>
    </source>
</evidence>